<proteinExistence type="predicted"/>
<organism evidence="1 2">
    <name type="scientific">Paxillus rubicundulus Ve08.2h10</name>
    <dbReference type="NCBI Taxonomy" id="930991"/>
    <lineage>
        <taxon>Eukaryota</taxon>
        <taxon>Fungi</taxon>
        <taxon>Dikarya</taxon>
        <taxon>Basidiomycota</taxon>
        <taxon>Agaricomycotina</taxon>
        <taxon>Agaricomycetes</taxon>
        <taxon>Agaricomycetidae</taxon>
        <taxon>Boletales</taxon>
        <taxon>Paxilineae</taxon>
        <taxon>Paxillaceae</taxon>
        <taxon>Paxillus</taxon>
    </lineage>
</organism>
<protein>
    <submittedName>
        <fullName evidence="1">Uncharacterized protein</fullName>
    </submittedName>
</protein>
<dbReference type="HOGENOM" id="CLU_056788_8_2_1"/>
<dbReference type="InParanoid" id="A0A0D0DIT4"/>
<dbReference type="Proteomes" id="UP000054538">
    <property type="component" value="Unassembled WGS sequence"/>
</dbReference>
<evidence type="ECO:0000313" key="2">
    <source>
        <dbReference type="Proteomes" id="UP000054538"/>
    </source>
</evidence>
<reference evidence="1 2" key="1">
    <citation type="submission" date="2014-04" db="EMBL/GenBank/DDBJ databases">
        <authorList>
            <consortium name="DOE Joint Genome Institute"/>
            <person name="Kuo A."/>
            <person name="Kohler A."/>
            <person name="Jargeat P."/>
            <person name="Nagy L.G."/>
            <person name="Floudas D."/>
            <person name="Copeland A."/>
            <person name="Barry K.W."/>
            <person name="Cichocki N."/>
            <person name="Veneault-Fourrey C."/>
            <person name="LaButti K."/>
            <person name="Lindquist E.A."/>
            <person name="Lipzen A."/>
            <person name="Lundell T."/>
            <person name="Morin E."/>
            <person name="Murat C."/>
            <person name="Sun H."/>
            <person name="Tunlid A."/>
            <person name="Henrissat B."/>
            <person name="Grigoriev I.V."/>
            <person name="Hibbett D.S."/>
            <person name="Martin F."/>
            <person name="Nordberg H.P."/>
            <person name="Cantor M.N."/>
            <person name="Hua S.X."/>
        </authorList>
    </citation>
    <scope>NUCLEOTIDE SEQUENCE [LARGE SCALE GENOMIC DNA]</scope>
    <source>
        <strain evidence="1 2">Ve08.2h10</strain>
    </source>
</reference>
<dbReference type="AlphaFoldDB" id="A0A0D0DIT4"/>
<evidence type="ECO:0000313" key="1">
    <source>
        <dbReference type="EMBL" id="KIK81474.1"/>
    </source>
</evidence>
<dbReference type="OrthoDB" id="3012036at2759"/>
<sequence length="97" mass="10938">LGIKKSLVYQVLKLYKQFGVVSNPHNYSCAVGCPHSLSQANLVFLSTLLDHQKCLYLDKLWDELQLKCHIHTTLLTLYCALQHLGVSCKIISACAYE</sequence>
<name>A0A0D0DIT4_9AGAM</name>
<keyword evidence="2" id="KW-1185">Reference proteome</keyword>
<gene>
    <name evidence="1" type="ORF">PAXRUDRAFT_156039</name>
</gene>
<reference evidence="2" key="2">
    <citation type="submission" date="2015-01" db="EMBL/GenBank/DDBJ databases">
        <title>Evolutionary Origins and Diversification of the Mycorrhizal Mutualists.</title>
        <authorList>
            <consortium name="DOE Joint Genome Institute"/>
            <consortium name="Mycorrhizal Genomics Consortium"/>
            <person name="Kohler A."/>
            <person name="Kuo A."/>
            <person name="Nagy L.G."/>
            <person name="Floudas D."/>
            <person name="Copeland A."/>
            <person name="Barry K.W."/>
            <person name="Cichocki N."/>
            <person name="Veneault-Fourrey C."/>
            <person name="LaButti K."/>
            <person name="Lindquist E.A."/>
            <person name="Lipzen A."/>
            <person name="Lundell T."/>
            <person name="Morin E."/>
            <person name="Murat C."/>
            <person name="Riley R."/>
            <person name="Ohm R."/>
            <person name="Sun H."/>
            <person name="Tunlid A."/>
            <person name="Henrissat B."/>
            <person name="Grigoriev I.V."/>
            <person name="Hibbett D.S."/>
            <person name="Martin F."/>
        </authorList>
    </citation>
    <scope>NUCLEOTIDE SEQUENCE [LARGE SCALE GENOMIC DNA]</scope>
    <source>
        <strain evidence="2">Ve08.2h10</strain>
    </source>
</reference>
<dbReference type="STRING" id="930991.A0A0D0DIT4"/>
<accession>A0A0D0DIT4</accession>
<feature type="non-terminal residue" evidence="1">
    <location>
        <position position="1"/>
    </location>
</feature>
<dbReference type="EMBL" id="KN825792">
    <property type="protein sequence ID" value="KIK81474.1"/>
    <property type="molecule type" value="Genomic_DNA"/>
</dbReference>